<evidence type="ECO:0000256" key="4">
    <source>
        <dbReference type="SAM" id="SignalP"/>
    </source>
</evidence>
<proteinExistence type="inferred from homology"/>
<name>A0ABW3DHB0_9BACL</name>
<dbReference type="EMBL" id="JBHTIU010000081">
    <property type="protein sequence ID" value="MFD0871505.1"/>
    <property type="molecule type" value="Genomic_DNA"/>
</dbReference>
<dbReference type="InterPro" id="IPR006061">
    <property type="entry name" value="SBP_1_CS"/>
</dbReference>
<dbReference type="InterPro" id="IPR006059">
    <property type="entry name" value="SBP"/>
</dbReference>
<dbReference type="CDD" id="cd13585">
    <property type="entry name" value="PBP2_TMBP_like"/>
    <property type="match status" value="1"/>
</dbReference>
<keyword evidence="3 4" id="KW-0732">Signal</keyword>
<dbReference type="PROSITE" id="PS01037">
    <property type="entry name" value="SBP_BACTERIAL_1"/>
    <property type="match status" value="1"/>
</dbReference>
<evidence type="ECO:0000256" key="3">
    <source>
        <dbReference type="ARBA" id="ARBA00022729"/>
    </source>
</evidence>
<evidence type="ECO:0000313" key="5">
    <source>
        <dbReference type="EMBL" id="MFD0871505.1"/>
    </source>
</evidence>
<sequence length="438" mass="48637">MTKSKTVTGILSLVLVLSACSPLSTSNENSQGSASEPPKQDGRTQIHWLQHWVNEQGPDKINEVKAAFEKKHPDIELIIDDVPFAQEHDKILSLDLAGMPPDIITASGAWVTEFADAGIIDPIDEYIDKLPKEYQDAIDGPMSLPWKGKRYGVPITNGNIALFYNKTLLEEANIEPPTTWEEFLEASKKLTDPAKNRYALTGNIVAEPSTVISYEVFPFILQAGGKIIDNGQAAFNSPEGVEALNFYKSLIKEHKVTTPGELSAGEKEKRANFSAGNVAFMFEGPWGVAIQKKLNPDLEFGVVPMPKGKVTGTIAQGSVLTLASKGKNKEAAWKFIEFMGSAEGQLLWDKATNFFPYNQITMKDDFFQKDPYLKVFVDQFESFDRIEVIDNFLPQANDLRKQFTIEVQNFLTDKKTAQQALDDAAAYWNKAFEKAAAK</sequence>
<dbReference type="PROSITE" id="PS51257">
    <property type="entry name" value="PROKAR_LIPOPROTEIN"/>
    <property type="match status" value="1"/>
</dbReference>
<dbReference type="PANTHER" id="PTHR30061">
    <property type="entry name" value="MALTOSE-BINDING PERIPLASMIC PROTEIN"/>
    <property type="match status" value="1"/>
</dbReference>
<evidence type="ECO:0000256" key="1">
    <source>
        <dbReference type="ARBA" id="ARBA00008520"/>
    </source>
</evidence>
<dbReference type="Proteomes" id="UP001597120">
    <property type="component" value="Unassembled WGS sequence"/>
</dbReference>
<dbReference type="Pfam" id="PF01547">
    <property type="entry name" value="SBP_bac_1"/>
    <property type="match status" value="1"/>
</dbReference>
<dbReference type="RefSeq" id="WP_379290553.1">
    <property type="nucleotide sequence ID" value="NZ_JBHTIU010000081.1"/>
</dbReference>
<comment type="similarity">
    <text evidence="1">Belongs to the bacterial solute-binding protein 1 family.</text>
</comment>
<reference evidence="6" key="1">
    <citation type="journal article" date="2019" name="Int. J. Syst. Evol. Microbiol.">
        <title>The Global Catalogue of Microorganisms (GCM) 10K type strain sequencing project: providing services to taxonomists for standard genome sequencing and annotation.</title>
        <authorList>
            <consortium name="The Broad Institute Genomics Platform"/>
            <consortium name="The Broad Institute Genome Sequencing Center for Infectious Disease"/>
            <person name="Wu L."/>
            <person name="Ma J."/>
        </authorList>
    </citation>
    <scope>NUCLEOTIDE SEQUENCE [LARGE SCALE GENOMIC DNA]</scope>
    <source>
        <strain evidence="6">CCUG 57263</strain>
    </source>
</reference>
<evidence type="ECO:0000256" key="2">
    <source>
        <dbReference type="ARBA" id="ARBA00022448"/>
    </source>
</evidence>
<keyword evidence="2" id="KW-0813">Transport</keyword>
<feature type="chain" id="PRO_5046990637" evidence="4">
    <location>
        <begin position="27"/>
        <end position="438"/>
    </location>
</feature>
<evidence type="ECO:0000313" key="6">
    <source>
        <dbReference type="Proteomes" id="UP001597120"/>
    </source>
</evidence>
<dbReference type="SUPFAM" id="SSF53850">
    <property type="entry name" value="Periplasmic binding protein-like II"/>
    <property type="match status" value="1"/>
</dbReference>
<comment type="caution">
    <text evidence="5">The sequence shown here is derived from an EMBL/GenBank/DDBJ whole genome shotgun (WGS) entry which is preliminary data.</text>
</comment>
<gene>
    <name evidence="5" type="ORF">ACFQ03_20400</name>
</gene>
<protein>
    <submittedName>
        <fullName evidence="5">ABC transporter substrate-binding protein</fullName>
    </submittedName>
</protein>
<accession>A0ABW3DHB0</accession>
<dbReference type="Gene3D" id="3.40.190.10">
    <property type="entry name" value="Periplasmic binding protein-like II"/>
    <property type="match status" value="2"/>
</dbReference>
<organism evidence="5 6">
    <name type="scientific">Paenibacillus residui</name>
    <dbReference type="NCBI Taxonomy" id="629724"/>
    <lineage>
        <taxon>Bacteria</taxon>
        <taxon>Bacillati</taxon>
        <taxon>Bacillota</taxon>
        <taxon>Bacilli</taxon>
        <taxon>Bacillales</taxon>
        <taxon>Paenibacillaceae</taxon>
        <taxon>Paenibacillus</taxon>
    </lineage>
</organism>
<dbReference type="PANTHER" id="PTHR30061:SF50">
    <property type="entry name" value="MALTOSE_MALTODEXTRIN-BINDING PERIPLASMIC PROTEIN"/>
    <property type="match status" value="1"/>
</dbReference>
<feature type="signal peptide" evidence="4">
    <location>
        <begin position="1"/>
        <end position="26"/>
    </location>
</feature>
<keyword evidence="6" id="KW-1185">Reference proteome</keyword>